<dbReference type="GO" id="GO:0002376">
    <property type="term" value="P:immune system process"/>
    <property type="evidence" value="ECO:0007669"/>
    <property type="project" value="UniProtKB-KW"/>
</dbReference>
<evidence type="ECO:0000259" key="10">
    <source>
        <dbReference type="PROSITE" id="PS51981"/>
    </source>
</evidence>
<dbReference type="FunFam" id="3.40.50.300:FF:001366">
    <property type="entry name" value="ATP binding protein, putative"/>
    <property type="match status" value="1"/>
</dbReference>
<dbReference type="Proteomes" id="UP000681722">
    <property type="component" value="Unassembled WGS sequence"/>
</dbReference>
<evidence type="ECO:0000313" key="11">
    <source>
        <dbReference type="EMBL" id="CAF0913532.1"/>
    </source>
</evidence>
<evidence type="ECO:0000256" key="7">
    <source>
        <dbReference type="ARBA" id="ARBA00022859"/>
    </source>
</evidence>
<sequence>MSEKDFDHVGMFPHSTIDSVAQSRRQDQLQNTKRKSPTFETVDEAKRFCMDHGGRQQVLPTGKTWREGEAYGRYELERGHKPDFHQPTDHHSSCEANPQPSEDYRNLCELADKDLHLLISEILKVRFKVYLNDKRMGTDYKWIKIMTTILENVTLTGDCEGISQILIMIPGTIYMNGVHEEIRKPDINTNQLKYDFIQSFLRIADYLLTIMPHSESELSKILERIEIIIAKTNENNEHVKDIKESLQRARTKAETIFKFEQHQVKPQKTTNSNYCDTAHPPPNNYRHLSIMPTMTELLDNQVVYLRRNITKGVYVSPDHYLDIHFRLLREDFVGPLRDGIQCYRSGVQTNNLNVRIHHNVRNLGPKTINSGLVFQLKLDDRTAKRIHWQNSRRLIYGSLLALTQDNFQSFMLVRAHSPDHVIVLNRLPSTVSLTMLETTAYFESYRPVLEALQKIRYEQFPLIPYILSLTKDVSPPDYITVETKYNFTPLLVKPSSRVTTYTRPSLKIMYCGHEGVLDKHKSVTLLDESQWPTSDEMKLNPSQVKALRLALTKKVAVIQGPPGTGKTHLGVKIAEMLLYNHAVRDQTPILILSYTNHALDQFLEQIKNRLSLTTGLIRVGGRSKTESMNPFLLSTARTHVKYLLFKRAILEKKRDVENTIKETEEQIKNSYHTVVDLSTLKDAKVIDQFHLDSLLYDRYDEYFSLLDWLGIEHRLHRINDCRNEEETKLVHENVHTDEYGELVDENEEETEENRRRFADLEFDNELRSEMRNRVLQRQRPQYEFYADDNQQHEGSDQQRKSFIRRILNLPTKLNENTVKQICNLWNLSFEQRHDLYRYWLEKYRRRCKVTLERAQGSHDEYVGDYRKYLTVEDYEIMRNATVIGMTTTCAAKYFTVLQKIGCKIIIVEEAAEIFEAHIICSLSAKCEHLILIGDHQQLRPNPTVYRLAQTYNIDVSLFERFIKNDFPSVRLNIQYRMRPEICDLMRSFYPDLQNHDIVKTERPSIIGIKENLYFITHAHEEETLTDASSKRNPFEAEYIVELASYLIKQGYETSQLTILVMYLAQCQLIAKLMKEHKYTRLKGIRVMNVDNYQGEENDIILLSLVRNNLTNNLGFLKIQNRVCVALSRAKCGLYILGNFDMLRMTSDMWYKIAQTFIDQNAVGRGLNLYCIRHTDAPSFLAHSPKSFSERPEGKLCDTRLPCGHKCYLVCHNYDLEHEKIKCRKTCDESLVNCEHTCKRICHSNEPSNHGPCHILVEKIIHECQHQVRIECSAVPAIQHCKQLVSVHLPCGHSENVLCHVEKTKSYDSVVCKVPCRQVLLCGHTCKGTCSTCQYGQLHVECQEKCEKQLICGHRPQNKTVTEKETVNPRFFEVTRSIGGIGLCGEPCPSWCRICDRQKVKEIFFGNEDEPDARFVQLSDCRHIIEVDGLDRYINDFVTKQEEKVIRLPDCPKCKTLVRRSVRYKHVVNEVQSWIEKVKTMQQNQDSVSRRQKQLFELIQRFLKVKSVNDTEPLQKLSSLKRVKLNMSALDYVENTLTFLKEMHYLRLDAGKEIRLNSANYRQMNTFIDRIVNYMFKKRHIYTQQQLHDIKYELMRIKRFTFLYDDDFLIKETSVQISHNTIREKNSDLRKLVLKCSPFTNQDCQQFDALYNEIKTMLNLPGLGITNDERIQIVNALNLKQGHWFICQNGHPYVIGECGGATQRSHCPECNAEIGGENHQLISTNQHFGLMDNSTTAAYSNNAHFNAADWLN</sequence>
<evidence type="ECO:0000256" key="1">
    <source>
        <dbReference type="ARBA" id="ARBA00004496"/>
    </source>
</evidence>
<dbReference type="GO" id="GO:0004386">
    <property type="term" value="F:helicase activity"/>
    <property type="evidence" value="ECO:0007669"/>
    <property type="project" value="InterPro"/>
</dbReference>
<evidence type="ECO:0000256" key="8">
    <source>
        <dbReference type="SAM" id="Coils"/>
    </source>
</evidence>
<dbReference type="InterPro" id="IPR041677">
    <property type="entry name" value="DNA2/NAM7_AAA_11"/>
</dbReference>
<evidence type="ECO:0000256" key="2">
    <source>
        <dbReference type="ARBA" id="ARBA00022490"/>
    </source>
</evidence>
<proteinExistence type="predicted"/>
<organism evidence="11 13">
    <name type="scientific">Didymodactylos carnosus</name>
    <dbReference type="NCBI Taxonomy" id="1234261"/>
    <lineage>
        <taxon>Eukaryota</taxon>
        <taxon>Metazoa</taxon>
        <taxon>Spiralia</taxon>
        <taxon>Gnathifera</taxon>
        <taxon>Rotifera</taxon>
        <taxon>Eurotatoria</taxon>
        <taxon>Bdelloidea</taxon>
        <taxon>Philodinida</taxon>
        <taxon>Philodinidae</taxon>
        <taxon>Didymodactylos</taxon>
    </lineage>
</organism>
<dbReference type="Pfam" id="PF13087">
    <property type="entry name" value="AAA_12"/>
    <property type="match status" value="1"/>
</dbReference>
<dbReference type="EMBL" id="CAJNOQ010001706">
    <property type="protein sequence ID" value="CAF0913532.1"/>
    <property type="molecule type" value="Genomic_DNA"/>
</dbReference>
<dbReference type="InterPro" id="IPR046439">
    <property type="entry name" value="ZF_RZ_dom"/>
</dbReference>
<protein>
    <recommendedName>
        <fullName evidence="10">RZ-type domain-containing protein</fullName>
    </recommendedName>
</protein>
<keyword evidence="7" id="KW-0391">Immunity</keyword>
<evidence type="ECO:0000256" key="4">
    <source>
        <dbReference type="ARBA" id="ARBA00022737"/>
    </source>
</evidence>
<dbReference type="Gene3D" id="3.40.50.300">
    <property type="entry name" value="P-loop containing nucleotide triphosphate hydrolases"/>
    <property type="match status" value="3"/>
</dbReference>
<comment type="subcellular location">
    <subcellularLocation>
        <location evidence="1">Cytoplasm</location>
    </subcellularLocation>
</comment>
<dbReference type="Pfam" id="PF25396">
    <property type="entry name" value="ZNFX1"/>
    <property type="match status" value="1"/>
</dbReference>
<dbReference type="PROSITE" id="PS51981">
    <property type="entry name" value="ZF_RZ"/>
    <property type="match status" value="1"/>
</dbReference>
<name>A0A814AF04_9BILA</name>
<keyword evidence="3" id="KW-0479">Metal-binding</keyword>
<keyword evidence="2" id="KW-0963">Cytoplasm</keyword>
<dbReference type="GO" id="GO:0031048">
    <property type="term" value="P:regulatory ncRNA-mediated heterochromatin formation"/>
    <property type="evidence" value="ECO:0007669"/>
    <property type="project" value="TreeGrafter"/>
</dbReference>
<dbReference type="Proteomes" id="UP000663829">
    <property type="component" value="Unassembled WGS sequence"/>
</dbReference>
<evidence type="ECO:0000256" key="3">
    <source>
        <dbReference type="ARBA" id="ARBA00022723"/>
    </source>
</evidence>
<dbReference type="GO" id="GO:0005737">
    <property type="term" value="C:cytoplasm"/>
    <property type="evidence" value="ECO:0007669"/>
    <property type="project" value="UniProtKB-SubCell"/>
</dbReference>
<keyword evidence="5" id="KW-0863">Zinc-finger</keyword>
<dbReference type="SUPFAM" id="SSF52540">
    <property type="entry name" value="P-loop containing nucleoside triphosphate hydrolases"/>
    <property type="match status" value="1"/>
</dbReference>
<evidence type="ECO:0000256" key="5">
    <source>
        <dbReference type="ARBA" id="ARBA00022771"/>
    </source>
</evidence>
<dbReference type="EMBL" id="CAJOBC010001706">
    <property type="protein sequence ID" value="CAF3694128.1"/>
    <property type="molecule type" value="Genomic_DNA"/>
</dbReference>
<dbReference type="InterPro" id="IPR047187">
    <property type="entry name" value="SF1_C_Upf1"/>
</dbReference>
<dbReference type="PANTHER" id="PTHR10887:SF341">
    <property type="entry name" value="NFX1-TYPE ZINC FINGER-CONTAINING PROTEIN 1"/>
    <property type="match status" value="1"/>
</dbReference>
<feature type="coiled-coil region" evidence="8">
    <location>
        <begin position="646"/>
        <end position="673"/>
    </location>
</feature>
<dbReference type="InterPro" id="IPR057373">
    <property type="entry name" value="ZNFX1"/>
</dbReference>
<dbReference type="Pfam" id="PF13086">
    <property type="entry name" value="AAA_11"/>
    <property type="match status" value="1"/>
</dbReference>
<keyword evidence="4" id="KW-0677">Repeat</keyword>
<evidence type="ECO:0000256" key="6">
    <source>
        <dbReference type="ARBA" id="ARBA00022833"/>
    </source>
</evidence>
<dbReference type="CDD" id="cd18808">
    <property type="entry name" value="SF1_C_Upf1"/>
    <property type="match status" value="1"/>
</dbReference>
<dbReference type="InterPro" id="IPR000967">
    <property type="entry name" value="Znf_NFX1"/>
</dbReference>
<evidence type="ECO:0000313" key="12">
    <source>
        <dbReference type="EMBL" id="CAF3694128.1"/>
    </source>
</evidence>
<feature type="region of interest" description="Disordered" evidence="9">
    <location>
        <begin position="1"/>
        <end position="37"/>
    </location>
</feature>
<dbReference type="InterPro" id="IPR041679">
    <property type="entry name" value="DNA2/NAM7-like_C"/>
</dbReference>
<reference evidence="11" key="1">
    <citation type="submission" date="2021-02" db="EMBL/GenBank/DDBJ databases">
        <authorList>
            <person name="Nowell W R."/>
        </authorList>
    </citation>
    <scope>NUCLEOTIDE SEQUENCE</scope>
</reference>
<accession>A0A814AF04</accession>
<dbReference type="OrthoDB" id="2423195at2759"/>
<dbReference type="Pfam" id="PF20173">
    <property type="entry name" value="ZnF_RZ-type"/>
    <property type="match status" value="1"/>
</dbReference>
<gene>
    <name evidence="11" type="ORF">GPM918_LOCUS9273</name>
    <name evidence="12" type="ORF">SRO942_LOCUS9274</name>
</gene>
<feature type="compositionally biased region" description="Polar residues" evidence="9">
    <location>
        <begin position="16"/>
        <end position="31"/>
    </location>
</feature>
<evidence type="ECO:0000256" key="9">
    <source>
        <dbReference type="SAM" id="MobiDB-lite"/>
    </source>
</evidence>
<evidence type="ECO:0000313" key="13">
    <source>
        <dbReference type="Proteomes" id="UP000663829"/>
    </source>
</evidence>
<dbReference type="SMART" id="SM00438">
    <property type="entry name" value="ZnF_NFX"/>
    <property type="match status" value="3"/>
</dbReference>
<dbReference type="InterPro" id="IPR045055">
    <property type="entry name" value="DNA2/NAM7-like"/>
</dbReference>
<keyword evidence="13" id="KW-1185">Reference proteome</keyword>
<keyword evidence="6" id="KW-0862">Zinc</keyword>
<comment type="caution">
    <text evidence="11">The sequence shown here is derived from an EMBL/GenBank/DDBJ whole genome shotgun (WGS) entry which is preliminary data.</text>
</comment>
<dbReference type="GO" id="GO:0031380">
    <property type="term" value="C:nuclear RNA-directed RNA polymerase complex"/>
    <property type="evidence" value="ECO:0007669"/>
    <property type="project" value="TreeGrafter"/>
</dbReference>
<keyword evidence="8" id="KW-0175">Coiled coil</keyword>
<dbReference type="GO" id="GO:0008270">
    <property type="term" value="F:zinc ion binding"/>
    <property type="evidence" value="ECO:0007669"/>
    <property type="project" value="UniProtKB-KW"/>
</dbReference>
<dbReference type="InterPro" id="IPR027417">
    <property type="entry name" value="P-loop_NTPase"/>
</dbReference>
<feature type="domain" description="RZ-type" evidence="10">
    <location>
        <begin position="1664"/>
        <end position="1735"/>
    </location>
</feature>
<dbReference type="PANTHER" id="PTHR10887">
    <property type="entry name" value="DNA2/NAM7 HELICASE FAMILY"/>
    <property type="match status" value="1"/>
</dbReference>